<evidence type="ECO:0000313" key="2">
    <source>
        <dbReference type="EMBL" id="CUT05708.1"/>
    </source>
</evidence>
<feature type="transmembrane region" description="Helical" evidence="1">
    <location>
        <begin position="42"/>
        <end position="62"/>
    </location>
</feature>
<protein>
    <submittedName>
        <fullName evidence="2">Uncharacterized protein</fullName>
    </submittedName>
</protein>
<dbReference type="Proteomes" id="UP000243105">
    <property type="component" value="Unassembled WGS sequence"/>
</dbReference>
<accession>A0A916LKU3</accession>
<keyword evidence="1" id="KW-1133">Transmembrane helix</keyword>
<dbReference type="EMBL" id="CZVV01000182">
    <property type="protein sequence ID" value="CUT05708.1"/>
    <property type="molecule type" value="Genomic_DNA"/>
</dbReference>
<comment type="caution">
    <text evidence="2">The sequence shown here is derived from an EMBL/GenBank/DDBJ whole genome shotgun (WGS) entry which is preliminary data.</text>
</comment>
<reference evidence="2 3" key="1">
    <citation type="submission" date="2015-11" db="EMBL/GenBank/DDBJ databases">
        <authorList>
            <person name="Varghese N."/>
        </authorList>
    </citation>
    <scope>NUCLEOTIDE SEQUENCE [LARGE SCALE GENOMIC DNA]</scope>
    <source>
        <strain evidence="2 3">JGI-25</strain>
    </source>
</reference>
<organism evidence="2 3">
    <name type="scientific">Kryptobacter tengchongensis</name>
    <dbReference type="NCBI Taxonomy" id="1643429"/>
    <lineage>
        <taxon>Bacteria</taxon>
        <taxon>Pseudomonadati</taxon>
        <taxon>Candidatus Kryptoniota</taxon>
        <taxon>Candidatus Kryptobacter</taxon>
    </lineage>
</organism>
<gene>
    <name evidence="2" type="ORF">JGI25_01638</name>
</gene>
<name>A0A916LKU3_KRYT1</name>
<keyword evidence="1" id="KW-0472">Membrane</keyword>
<evidence type="ECO:0000256" key="1">
    <source>
        <dbReference type="SAM" id="Phobius"/>
    </source>
</evidence>
<feature type="non-terminal residue" evidence="2">
    <location>
        <position position="1"/>
    </location>
</feature>
<dbReference type="AlphaFoldDB" id="A0A916LKU3"/>
<sequence>VLSLISSVMKPEILNFPFARFTKFFIAVVLPVPGGDVIRKFFFTYIGVLFSIALTIVAVSAYSRAVPIGKPLAIRVTFTPKGLMRFAM</sequence>
<proteinExistence type="predicted"/>
<keyword evidence="1" id="KW-0812">Transmembrane</keyword>
<evidence type="ECO:0000313" key="3">
    <source>
        <dbReference type="Proteomes" id="UP000243105"/>
    </source>
</evidence>